<protein>
    <submittedName>
        <fullName evidence="1">Uncharacterized protein</fullName>
    </submittedName>
</protein>
<dbReference type="Proteomes" id="UP000030143">
    <property type="component" value="Unassembled WGS sequence"/>
</dbReference>
<dbReference type="VEuPathDB" id="FungiDB:PEXP_023650"/>
<name>A0A0A2L787_PENEN</name>
<proteinExistence type="predicted"/>
<dbReference type="RefSeq" id="XP_016599902.1">
    <property type="nucleotide sequence ID" value="XM_016744189.1"/>
</dbReference>
<keyword evidence="2" id="KW-1185">Reference proteome</keyword>
<reference evidence="1 2" key="1">
    <citation type="journal article" date="2015" name="Mol. Plant Microbe Interact.">
        <title>Genome, transcriptome, and functional analyses of Penicillium expansum provide new insights into secondary metabolism and pathogenicity.</title>
        <authorList>
            <person name="Ballester A.R."/>
            <person name="Marcet-Houben M."/>
            <person name="Levin E."/>
            <person name="Sela N."/>
            <person name="Selma-Lazaro C."/>
            <person name="Carmona L."/>
            <person name="Wisniewski M."/>
            <person name="Droby S."/>
            <person name="Gonzalez-Candelas L."/>
            <person name="Gabaldon T."/>
        </authorList>
    </citation>
    <scope>NUCLEOTIDE SEQUENCE [LARGE SCALE GENOMIC DNA]</scope>
    <source>
        <strain evidence="1 2">MD-8</strain>
    </source>
</reference>
<evidence type="ECO:0000313" key="2">
    <source>
        <dbReference type="Proteomes" id="UP000030143"/>
    </source>
</evidence>
<accession>A0A0A2L787</accession>
<dbReference type="GeneID" id="27679609"/>
<evidence type="ECO:0000313" key="1">
    <source>
        <dbReference type="EMBL" id="KGO58408.1"/>
    </source>
</evidence>
<organism evidence="1 2">
    <name type="scientific">Penicillium expansum</name>
    <name type="common">Blue mold rot fungus</name>
    <dbReference type="NCBI Taxonomy" id="27334"/>
    <lineage>
        <taxon>Eukaryota</taxon>
        <taxon>Fungi</taxon>
        <taxon>Dikarya</taxon>
        <taxon>Ascomycota</taxon>
        <taxon>Pezizomycotina</taxon>
        <taxon>Eurotiomycetes</taxon>
        <taxon>Eurotiomycetidae</taxon>
        <taxon>Eurotiales</taxon>
        <taxon>Aspergillaceae</taxon>
        <taxon>Penicillium</taxon>
    </lineage>
</organism>
<dbReference type="EMBL" id="JQFZ01000121">
    <property type="protein sequence ID" value="KGO58408.1"/>
    <property type="molecule type" value="Genomic_DNA"/>
</dbReference>
<dbReference type="PhylomeDB" id="A0A0A2L787"/>
<comment type="caution">
    <text evidence="1">The sequence shown here is derived from an EMBL/GenBank/DDBJ whole genome shotgun (WGS) entry which is preliminary data.</text>
</comment>
<dbReference type="OrthoDB" id="3796275at2759"/>
<dbReference type="AlphaFoldDB" id="A0A0A2L787"/>
<gene>
    <name evidence="1" type="ORF">PEX2_069180</name>
</gene>
<sequence>MSIPITSTDLLQHALPDINIGPNFTRSNAIHDIRYVGPLRRWATFNNEVTATFQNTNWSPVPLSSSLVNFPTLGPLANEHIRCGDETGLQGRFDERVGQALGAVFDVNHIDLVFGDFKCTTNALKYRKTPDVMIMRPNGSSHVVGEMKTFWVYDHQLERIVSQFDLGEDKLLRQVLGQIAQYMEDLDLKFGFISNYNETLFLRQVLFGRIRGLEFSPLIYHDDVYTGQGDVTLRQGMMHLALCSLVNPRPDTGLRGVWTVDT</sequence>
<dbReference type="HOGENOM" id="CLU_093239_0_0_1"/>